<proteinExistence type="predicted"/>
<name>X1GFN4_9ZZZZ</name>
<evidence type="ECO:0000259" key="1">
    <source>
        <dbReference type="Pfam" id="PF02894"/>
    </source>
</evidence>
<gene>
    <name evidence="2" type="ORF">S03H2_32544</name>
</gene>
<comment type="caution">
    <text evidence="2">The sequence shown here is derived from an EMBL/GenBank/DDBJ whole genome shotgun (WGS) entry which is preliminary data.</text>
</comment>
<dbReference type="EMBL" id="BARU01019775">
    <property type="protein sequence ID" value="GAH56716.1"/>
    <property type="molecule type" value="Genomic_DNA"/>
</dbReference>
<feature type="domain" description="Gfo/Idh/MocA-like oxidoreductase C-terminal" evidence="1">
    <location>
        <begin position="7"/>
        <end position="211"/>
    </location>
</feature>
<dbReference type="InterPro" id="IPR004104">
    <property type="entry name" value="Gfo/Idh/MocA-like_OxRdtase_C"/>
</dbReference>
<accession>X1GFN4</accession>
<dbReference type="SUPFAM" id="SSF55347">
    <property type="entry name" value="Glyceraldehyde-3-phosphate dehydrogenase-like, C-terminal domain"/>
    <property type="match status" value="1"/>
</dbReference>
<protein>
    <recommendedName>
        <fullName evidence="1">Gfo/Idh/MocA-like oxidoreductase C-terminal domain-containing protein</fullName>
    </recommendedName>
</protein>
<feature type="non-terminal residue" evidence="2">
    <location>
        <position position="1"/>
    </location>
</feature>
<dbReference type="Pfam" id="PF02894">
    <property type="entry name" value="GFO_IDH_MocA_C"/>
    <property type="match status" value="1"/>
</dbReference>
<sequence>EWKKCMKLLKENAIGKVIQMTINWSFLSYDIKNQLNTWKSNPEEGGGALAYYFSHVFYNLEFFLGKIQTLHCDLNYSSISPGKGETVVSMVVRWESGCTGNIVLNCGSVGLNKHVWEFQGQRGDIVLQNTTRTIGIGFELIHYNSNGERSIIAPAMSEPLSGEDERVRLVKSLGERFIAWHQGGMPSKPDFEDAVRVQQLIKRATDSADSKEMLPK</sequence>
<dbReference type="Gene3D" id="3.30.360.10">
    <property type="entry name" value="Dihydrodipicolinate Reductase, domain 2"/>
    <property type="match status" value="1"/>
</dbReference>
<organism evidence="2">
    <name type="scientific">marine sediment metagenome</name>
    <dbReference type="NCBI Taxonomy" id="412755"/>
    <lineage>
        <taxon>unclassified sequences</taxon>
        <taxon>metagenomes</taxon>
        <taxon>ecological metagenomes</taxon>
    </lineage>
</organism>
<evidence type="ECO:0000313" key="2">
    <source>
        <dbReference type="EMBL" id="GAH56716.1"/>
    </source>
</evidence>
<dbReference type="AlphaFoldDB" id="X1GFN4"/>
<reference evidence="2" key="1">
    <citation type="journal article" date="2014" name="Front. Microbiol.">
        <title>High frequency of phylogenetically diverse reductive dehalogenase-homologous genes in deep subseafloor sedimentary metagenomes.</title>
        <authorList>
            <person name="Kawai M."/>
            <person name="Futagami T."/>
            <person name="Toyoda A."/>
            <person name="Takaki Y."/>
            <person name="Nishi S."/>
            <person name="Hori S."/>
            <person name="Arai W."/>
            <person name="Tsubouchi T."/>
            <person name="Morono Y."/>
            <person name="Uchiyama I."/>
            <person name="Ito T."/>
            <person name="Fujiyama A."/>
            <person name="Inagaki F."/>
            <person name="Takami H."/>
        </authorList>
    </citation>
    <scope>NUCLEOTIDE SEQUENCE</scope>
    <source>
        <strain evidence="2">Expedition CK06-06</strain>
    </source>
</reference>